<feature type="transmembrane region" description="Helical" evidence="12">
    <location>
        <begin position="129"/>
        <end position="152"/>
    </location>
</feature>
<keyword evidence="9 12" id="KW-0472">Membrane</keyword>
<keyword evidence="4" id="KW-1003">Cell membrane</keyword>
<feature type="transmembrane region" description="Helical" evidence="12">
    <location>
        <begin position="48"/>
        <end position="67"/>
    </location>
</feature>
<evidence type="ECO:0000256" key="1">
    <source>
        <dbReference type="ARBA" id="ARBA00004651"/>
    </source>
</evidence>
<evidence type="ECO:0000256" key="10">
    <source>
        <dbReference type="ARBA" id="ARBA00023201"/>
    </source>
</evidence>
<keyword evidence="3" id="KW-0813">Transport</keyword>
<dbReference type="InterPro" id="IPR001734">
    <property type="entry name" value="Na/solute_symporter"/>
</dbReference>
<evidence type="ECO:0000256" key="3">
    <source>
        <dbReference type="ARBA" id="ARBA00022448"/>
    </source>
</evidence>
<feature type="transmembrane region" description="Helical" evidence="12">
    <location>
        <begin position="12"/>
        <end position="28"/>
    </location>
</feature>
<feature type="transmembrane region" description="Helical" evidence="12">
    <location>
        <begin position="396"/>
        <end position="420"/>
    </location>
</feature>
<keyword evidence="6 12" id="KW-1133">Transmembrane helix</keyword>
<dbReference type="CDD" id="cd11493">
    <property type="entry name" value="SLC5sbd_NIS-like_u1"/>
    <property type="match status" value="1"/>
</dbReference>
<accession>A0ABV6BGL3</accession>
<evidence type="ECO:0000256" key="7">
    <source>
        <dbReference type="ARBA" id="ARBA00023053"/>
    </source>
</evidence>
<protein>
    <submittedName>
        <fullName evidence="13">Sodium:solute symporter</fullName>
    </submittedName>
</protein>
<feature type="transmembrane region" description="Helical" evidence="12">
    <location>
        <begin position="184"/>
        <end position="207"/>
    </location>
</feature>
<evidence type="ECO:0000313" key="14">
    <source>
        <dbReference type="Proteomes" id="UP001589813"/>
    </source>
</evidence>
<evidence type="ECO:0000256" key="5">
    <source>
        <dbReference type="ARBA" id="ARBA00022692"/>
    </source>
</evidence>
<evidence type="ECO:0000256" key="11">
    <source>
        <dbReference type="RuleBase" id="RU362091"/>
    </source>
</evidence>
<evidence type="ECO:0000256" key="9">
    <source>
        <dbReference type="ARBA" id="ARBA00023136"/>
    </source>
</evidence>
<feature type="transmembrane region" description="Helical" evidence="12">
    <location>
        <begin position="426"/>
        <end position="450"/>
    </location>
</feature>
<dbReference type="PROSITE" id="PS50283">
    <property type="entry name" value="NA_SOLUT_SYMP_3"/>
    <property type="match status" value="1"/>
</dbReference>
<dbReference type="PANTHER" id="PTHR42985:SF47">
    <property type="entry name" value="INTEGRAL MEMBRANE TRANSPORT PROTEIN"/>
    <property type="match status" value="1"/>
</dbReference>
<evidence type="ECO:0000256" key="4">
    <source>
        <dbReference type="ARBA" id="ARBA00022475"/>
    </source>
</evidence>
<gene>
    <name evidence="13" type="ORF">ACFFJP_10015</name>
</gene>
<dbReference type="Pfam" id="PF00474">
    <property type="entry name" value="SSF"/>
    <property type="match status" value="1"/>
</dbReference>
<evidence type="ECO:0000256" key="2">
    <source>
        <dbReference type="ARBA" id="ARBA00006434"/>
    </source>
</evidence>
<evidence type="ECO:0000256" key="8">
    <source>
        <dbReference type="ARBA" id="ARBA00023065"/>
    </source>
</evidence>
<dbReference type="PANTHER" id="PTHR42985">
    <property type="entry name" value="SODIUM-COUPLED MONOCARBOXYLATE TRANSPORTER"/>
    <property type="match status" value="1"/>
</dbReference>
<keyword evidence="10" id="KW-0739">Sodium transport</keyword>
<feature type="transmembrane region" description="Helical" evidence="12">
    <location>
        <begin position="351"/>
        <end position="375"/>
    </location>
</feature>
<keyword evidence="14" id="KW-1185">Reference proteome</keyword>
<comment type="subcellular location">
    <subcellularLocation>
        <location evidence="1">Cell membrane</location>
        <topology evidence="1">Multi-pass membrane protein</topology>
    </subcellularLocation>
</comment>
<name>A0ABV6BGL3_9GAMM</name>
<dbReference type="Gene3D" id="1.20.1730.10">
    <property type="entry name" value="Sodium/glucose cotransporter"/>
    <property type="match status" value="1"/>
</dbReference>
<dbReference type="EMBL" id="JBHLXP010000001">
    <property type="protein sequence ID" value="MFC0048623.1"/>
    <property type="molecule type" value="Genomic_DNA"/>
</dbReference>
<dbReference type="InterPro" id="IPR038377">
    <property type="entry name" value="Na/Glc_symporter_sf"/>
</dbReference>
<reference evidence="13 14" key="1">
    <citation type="submission" date="2024-09" db="EMBL/GenBank/DDBJ databases">
        <authorList>
            <person name="Sun Q."/>
            <person name="Mori K."/>
        </authorList>
    </citation>
    <scope>NUCLEOTIDE SEQUENCE [LARGE SCALE GENOMIC DNA]</scope>
    <source>
        <strain evidence="13 14">KCTC 23315</strain>
    </source>
</reference>
<proteinExistence type="inferred from homology"/>
<keyword evidence="7" id="KW-0915">Sodium</keyword>
<keyword evidence="5 12" id="KW-0812">Transmembrane</keyword>
<feature type="transmembrane region" description="Helical" evidence="12">
    <location>
        <begin position="286"/>
        <end position="311"/>
    </location>
</feature>
<dbReference type="Proteomes" id="UP001589813">
    <property type="component" value="Unassembled WGS sequence"/>
</dbReference>
<feature type="transmembrane region" description="Helical" evidence="12">
    <location>
        <begin position="158"/>
        <end position="177"/>
    </location>
</feature>
<dbReference type="InterPro" id="IPR051163">
    <property type="entry name" value="Sodium:Solute_Symporter_SSF"/>
</dbReference>
<keyword evidence="8" id="KW-0406">Ion transport</keyword>
<feature type="transmembrane region" description="Helical" evidence="12">
    <location>
        <begin position="457"/>
        <end position="476"/>
    </location>
</feature>
<organism evidence="13 14">
    <name type="scientific">Rheinheimera tilapiae</name>
    <dbReference type="NCBI Taxonomy" id="875043"/>
    <lineage>
        <taxon>Bacteria</taxon>
        <taxon>Pseudomonadati</taxon>
        <taxon>Pseudomonadota</taxon>
        <taxon>Gammaproteobacteria</taxon>
        <taxon>Chromatiales</taxon>
        <taxon>Chromatiaceae</taxon>
        <taxon>Rheinheimera</taxon>
    </lineage>
</organism>
<evidence type="ECO:0000256" key="12">
    <source>
        <dbReference type="SAM" id="Phobius"/>
    </source>
</evidence>
<comment type="similarity">
    <text evidence="2 11">Belongs to the sodium:solute symporter (SSF) (TC 2.A.21) family.</text>
</comment>
<feature type="transmembrane region" description="Helical" evidence="12">
    <location>
        <begin position="79"/>
        <end position="97"/>
    </location>
</feature>
<feature type="transmembrane region" description="Helical" evidence="12">
    <location>
        <begin position="245"/>
        <end position="265"/>
    </location>
</feature>
<evidence type="ECO:0000256" key="6">
    <source>
        <dbReference type="ARBA" id="ARBA00022989"/>
    </source>
</evidence>
<dbReference type="RefSeq" id="WP_377242981.1">
    <property type="nucleotide sequence ID" value="NZ_JBHLXP010000001.1"/>
</dbReference>
<feature type="transmembrane region" description="Helical" evidence="12">
    <location>
        <begin position="488"/>
        <end position="508"/>
    </location>
</feature>
<sequence length="542" mass="58940">MNSAFQSADWSIFIVYFLLLALTGWWFNRGSIGTSREFFTGNRQIPTWVIAVSVLATAQSAATFLGAPDYAYRGDLTYLTTNLGALAAAFFVAHFLLPKFYQYKVTTAYALLQHRFGERTKRHAGWMYLVGRLFASGARLYMAAIALSMILFTDIAPPHVLGAIALLCLVSFAYSTWGGIRSVIYGDAIQCAVYVGAAVLVLGYLFWQLPGEGSQIWQSLQVPANGSASKLRLFDFGTDMSPAGAFNLLSTFTGFFLLFIASFGLDQDLTQRALSCRDARQGTWALVGSVLLVIPVVTVLLGIGLLLFLFYQDPAYHSSEGLAPQSRFAGETITVFMFYVLHELPAGLRGLVTVGVIAAAVSTLTSGLNSMASVLMEDMLKPKLGAHLSASAEVPLARVLMFLLMLALGAMAMLCFYWQQYSDTPLLAFALGVMVFSYSGLLAVFAVALFSQRGNTFSCALALLTGFVVAALQQPYIQQWYLPPAWQFDLAFTWQLCIGFILATLVALSGKPQPVTTWTAKSAGLSSQRSEEVSDACLSARN</sequence>
<evidence type="ECO:0000313" key="13">
    <source>
        <dbReference type="EMBL" id="MFC0048623.1"/>
    </source>
</evidence>
<comment type="caution">
    <text evidence="13">The sequence shown here is derived from an EMBL/GenBank/DDBJ whole genome shotgun (WGS) entry which is preliminary data.</text>
</comment>